<protein>
    <submittedName>
        <fullName evidence="6">Putative Cytochrome c, class I</fullName>
    </submittedName>
</protein>
<dbReference type="GO" id="GO:0009055">
    <property type="term" value="F:electron transfer activity"/>
    <property type="evidence" value="ECO:0007669"/>
    <property type="project" value="InterPro"/>
</dbReference>
<dbReference type="SUPFAM" id="SSF46626">
    <property type="entry name" value="Cytochrome c"/>
    <property type="match status" value="2"/>
</dbReference>
<dbReference type="PROSITE" id="PS51007">
    <property type="entry name" value="CYTC"/>
    <property type="match status" value="2"/>
</dbReference>
<sequence>MRGLSHQHVARAKAGPRRHLWMGGAFVLLVAMYLVNMTQAFADTGKAIFEQRCAQCHTIGGGKLVGPDLKDIEASRKTDWLLQFIQSPQRVIQSGDPAAKSLAAQYGMVMPDQALSSTEIRGILTYISQTSQGAIHVSAPLTATPAAAAQPSSLQIMAGSRLFTGQTRLTHGGAACISCHDVNNSTIGIAGGKLAVGLTGIYGAIGADGIKAMITSPPFAPMAMAYKDHPVTTAETVQLIAFLQAANTSKATQAGTRVANHMLAAGGLGMLAILAVMNLIWIRRKRVSTKHLIYARQVKTH</sequence>
<evidence type="ECO:0000259" key="5">
    <source>
        <dbReference type="PROSITE" id="PS51007"/>
    </source>
</evidence>
<feature type="domain" description="Cytochrome c" evidence="5">
    <location>
        <begin position="154"/>
        <end position="247"/>
    </location>
</feature>
<reference evidence="6" key="1">
    <citation type="submission" date="2009-10" db="EMBL/GenBank/DDBJ databases">
        <title>Diversity of trophic interactions inside an arsenic-rich microbial ecosystem.</title>
        <authorList>
            <person name="Bertin P.N."/>
            <person name="Heinrich-Salmeron A."/>
            <person name="Pelletier E."/>
            <person name="Goulhen-Chollet F."/>
            <person name="Arsene-Ploetze F."/>
            <person name="Gallien S."/>
            <person name="Calteau A."/>
            <person name="Vallenet D."/>
            <person name="Casiot C."/>
            <person name="Chane-Woon-Ming B."/>
            <person name="Giloteaux L."/>
            <person name="Barakat M."/>
            <person name="Bonnefoy V."/>
            <person name="Bruneel O."/>
            <person name="Chandler M."/>
            <person name="Cleiss J."/>
            <person name="Duran R."/>
            <person name="Elbaz-Poulichet F."/>
            <person name="Fonknechten N."/>
            <person name="Lauga B."/>
            <person name="Mornico D."/>
            <person name="Ortet P."/>
            <person name="Schaeffer C."/>
            <person name="Siguier P."/>
            <person name="Alexander Thil Smith A."/>
            <person name="Van Dorsselaer A."/>
            <person name="Weissenbach J."/>
            <person name="Medigue C."/>
            <person name="Le Paslier D."/>
        </authorList>
    </citation>
    <scope>NUCLEOTIDE SEQUENCE</scope>
</reference>
<dbReference type="GO" id="GO:0020037">
    <property type="term" value="F:heme binding"/>
    <property type="evidence" value="ECO:0007669"/>
    <property type="project" value="InterPro"/>
</dbReference>
<keyword evidence="3" id="KW-0408">Iron</keyword>
<dbReference type="GO" id="GO:0046872">
    <property type="term" value="F:metal ion binding"/>
    <property type="evidence" value="ECO:0007669"/>
    <property type="project" value="UniProtKB-KW"/>
</dbReference>
<dbReference type="AlphaFoldDB" id="E6PQL1"/>
<proteinExistence type="predicted"/>
<keyword evidence="4" id="KW-0812">Transmembrane</keyword>
<dbReference type="PANTHER" id="PTHR33546">
    <property type="entry name" value="LARGE, MULTIFUNCTIONAL SECRETED PROTEIN-RELATED"/>
    <property type="match status" value="1"/>
</dbReference>
<dbReference type="PANTHER" id="PTHR33546:SF1">
    <property type="entry name" value="LARGE, MULTIFUNCTIONAL SECRETED PROTEIN"/>
    <property type="match status" value="1"/>
</dbReference>
<feature type="transmembrane region" description="Helical" evidence="4">
    <location>
        <begin position="262"/>
        <end position="282"/>
    </location>
</feature>
<evidence type="ECO:0000313" key="6">
    <source>
        <dbReference type="EMBL" id="CBH97216.1"/>
    </source>
</evidence>
<accession>E6PQL1</accession>
<dbReference type="InterPro" id="IPR009056">
    <property type="entry name" value="Cyt_c-like_dom"/>
</dbReference>
<dbReference type="InterPro" id="IPR036909">
    <property type="entry name" value="Cyt_c-like_dom_sf"/>
</dbReference>
<feature type="domain" description="Cytochrome c" evidence="5">
    <location>
        <begin position="40"/>
        <end position="131"/>
    </location>
</feature>
<dbReference type="Gene3D" id="1.10.760.10">
    <property type="entry name" value="Cytochrome c-like domain"/>
    <property type="match status" value="2"/>
</dbReference>
<evidence type="ECO:0000256" key="3">
    <source>
        <dbReference type="ARBA" id="ARBA00023004"/>
    </source>
</evidence>
<evidence type="ECO:0000256" key="4">
    <source>
        <dbReference type="SAM" id="Phobius"/>
    </source>
</evidence>
<evidence type="ECO:0000256" key="2">
    <source>
        <dbReference type="ARBA" id="ARBA00022723"/>
    </source>
</evidence>
<keyword evidence="1" id="KW-0349">Heme</keyword>
<name>E6PQL1_9ZZZZ</name>
<organism evidence="6">
    <name type="scientific">mine drainage metagenome</name>
    <dbReference type="NCBI Taxonomy" id="410659"/>
    <lineage>
        <taxon>unclassified sequences</taxon>
        <taxon>metagenomes</taxon>
        <taxon>ecological metagenomes</taxon>
    </lineage>
</organism>
<keyword evidence="2" id="KW-0479">Metal-binding</keyword>
<dbReference type="EMBL" id="CABM01000042">
    <property type="protein sequence ID" value="CBH97216.1"/>
    <property type="molecule type" value="Genomic_DNA"/>
</dbReference>
<keyword evidence="4" id="KW-1133">Transmembrane helix</keyword>
<dbReference type="Pfam" id="PF00034">
    <property type="entry name" value="Cytochrom_C"/>
    <property type="match status" value="1"/>
</dbReference>
<keyword evidence="4" id="KW-0472">Membrane</keyword>
<gene>
    <name evidence="6" type="ORF">CARN2_2688</name>
</gene>
<evidence type="ECO:0000256" key="1">
    <source>
        <dbReference type="ARBA" id="ARBA00022617"/>
    </source>
</evidence>
<comment type="caution">
    <text evidence="6">The sequence shown here is derived from an EMBL/GenBank/DDBJ whole genome shotgun (WGS) entry which is preliminary data.</text>
</comment>